<dbReference type="Proteomes" id="UP000271031">
    <property type="component" value="Unassembled WGS sequence"/>
</dbReference>
<name>A0A3M8DN44_9BACL</name>
<dbReference type="EMBL" id="RHHQ01000008">
    <property type="protein sequence ID" value="RNB89496.1"/>
    <property type="molecule type" value="Genomic_DNA"/>
</dbReference>
<gene>
    <name evidence="1" type="ORF">EDM56_09880</name>
</gene>
<keyword evidence="2" id="KW-1185">Reference proteome</keyword>
<evidence type="ECO:0000313" key="2">
    <source>
        <dbReference type="Proteomes" id="UP000271031"/>
    </source>
</evidence>
<comment type="caution">
    <text evidence="1">The sequence shown here is derived from an EMBL/GenBank/DDBJ whole genome shotgun (WGS) entry which is preliminary data.</text>
</comment>
<sequence>MTQFDVSLVHRLADQLEGVAVSMKSHVNNPDGLQNELQRVASIVNSLQELVKVTDANGANPVVQDNRVR</sequence>
<accession>A0A3M8DN44</accession>
<reference evidence="1 2" key="1">
    <citation type="submission" date="2018-10" db="EMBL/GenBank/DDBJ databases">
        <title>Phylogenomics of Brevibacillus.</title>
        <authorList>
            <person name="Dunlap C."/>
        </authorList>
    </citation>
    <scope>NUCLEOTIDE SEQUENCE [LARGE SCALE GENOMIC DNA]</scope>
    <source>
        <strain evidence="1 2">JCM 15716</strain>
    </source>
</reference>
<proteinExistence type="predicted"/>
<dbReference type="OrthoDB" id="2679961at2"/>
<dbReference type="AlphaFoldDB" id="A0A3M8DN44"/>
<evidence type="ECO:0000313" key="1">
    <source>
        <dbReference type="EMBL" id="RNB89496.1"/>
    </source>
</evidence>
<organism evidence="1 2">
    <name type="scientific">Brevibacillus fluminis</name>
    <dbReference type="NCBI Taxonomy" id="511487"/>
    <lineage>
        <taxon>Bacteria</taxon>
        <taxon>Bacillati</taxon>
        <taxon>Bacillota</taxon>
        <taxon>Bacilli</taxon>
        <taxon>Bacillales</taxon>
        <taxon>Paenibacillaceae</taxon>
        <taxon>Brevibacillus</taxon>
    </lineage>
</organism>
<dbReference type="RefSeq" id="WP_122917751.1">
    <property type="nucleotide sequence ID" value="NZ_CM125436.1"/>
</dbReference>
<protein>
    <submittedName>
        <fullName evidence="1">Uncharacterized protein</fullName>
    </submittedName>
</protein>